<comment type="caution">
    <text evidence="1">The sequence shown here is derived from an EMBL/GenBank/DDBJ whole genome shotgun (WGS) entry which is preliminary data.</text>
</comment>
<evidence type="ECO:0000313" key="1">
    <source>
        <dbReference type="EMBL" id="MQM01126.1"/>
    </source>
</evidence>
<sequence>MVENVAWDGYNRATSQRVGSEAFKDSFRAGLRSFVRKPPDDELGYAPPGIPGAGVFSPLIRTKGLG</sequence>
<reference evidence="1" key="1">
    <citation type="submission" date="2017-07" db="EMBL/GenBank/DDBJ databases">
        <title>Taro Niue Genome Assembly and Annotation.</title>
        <authorList>
            <person name="Atibalentja N."/>
            <person name="Keating K."/>
            <person name="Fields C.J."/>
        </authorList>
    </citation>
    <scope>NUCLEOTIDE SEQUENCE</scope>
    <source>
        <strain evidence="1">Niue_2</strain>
        <tissue evidence="1">Leaf</tissue>
    </source>
</reference>
<evidence type="ECO:0000313" key="2">
    <source>
        <dbReference type="Proteomes" id="UP000652761"/>
    </source>
</evidence>
<dbReference type="EMBL" id="NMUH01002624">
    <property type="protein sequence ID" value="MQM01126.1"/>
    <property type="molecule type" value="Genomic_DNA"/>
</dbReference>
<dbReference type="AlphaFoldDB" id="A0A843VZ53"/>
<accession>A0A843VZ53</accession>
<name>A0A843VZ53_COLES</name>
<protein>
    <submittedName>
        <fullName evidence="1">Uncharacterized protein</fullName>
    </submittedName>
</protein>
<dbReference type="Proteomes" id="UP000652761">
    <property type="component" value="Unassembled WGS sequence"/>
</dbReference>
<organism evidence="1 2">
    <name type="scientific">Colocasia esculenta</name>
    <name type="common">Wild taro</name>
    <name type="synonym">Arum esculentum</name>
    <dbReference type="NCBI Taxonomy" id="4460"/>
    <lineage>
        <taxon>Eukaryota</taxon>
        <taxon>Viridiplantae</taxon>
        <taxon>Streptophyta</taxon>
        <taxon>Embryophyta</taxon>
        <taxon>Tracheophyta</taxon>
        <taxon>Spermatophyta</taxon>
        <taxon>Magnoliopsida</taxon>
        <taxon>Liliopsida</taxon>
        <taxon>Araceae</taxon>
        <taxon>Aroideae</taxon>
        <taxon>Colocasieae</taxon>
        <taxon>Colocasia</taxon>
    </lineage>
</organism>
<gene>
    <name evidence="1" type="ORF">Taro_033874</name>
</gene>
<proteinExistence type="predicted"/>
<keyword evidence="2" id="KW-1185">Reference proteome</keyword>